<evidence type="ECO:0000256" key="2">
    <source>
        <dbReference type="ARBA" id="ARBA00022801"/>
    </source>
</evidence>
<evidence type="ECO:0000313" key="5">
    <source>
        <dbReference type="EMBL" id="QDT01820.1"/>
    </source>
</evidence>
<dbReference type="Gene3D" id="3.40.630.10">
    <property type="entry name" value="Zn peptidases"/>
    <property type="match status" value="1"/>
</dbReference>
<dbReference type="InterPro" id="IPR036264">
    <property type="entry name" value="Bact_exopeptidase_dim_dom"/>
</dbReference>
<dbReference type="InterPro" id="IPR050072">
    <property type="entry name" value="Peptidase_M20A"/>
</dbReference>
<keyword evidence="1" id="KW-0479">Metal-binding</keyword>
<proteinExistence type="predicted"/>
<accession>A0A517N3U8</accession>
<dbReference type="Gene3D" id="3.30.70.360">
    <property type="match status" value="1"/>
</dbReference>
<protein>
    <submittedName>
        <fullName evidence="5">Acetylornithine deacetylase</fullName>
        <ecNumber evidence="5">3.5.1.16</ecNumber>
    </submittedName>
</protein>
<dbReference type="PANTHER" id="PTHR43808">
    <property type="entry name" value="ACETYLORNITHINE DEACETYLASE"/>
    <property type="match status" value="1"/>
</dbReference>
<dbReference type="Pfam" id="PF01546">
    <property type="entry name" value="Peptidase_M20"/>
    <property type="match status" value="1"/>
</dbReference>
<evidence type="ECO:0000256" key="1">
    <source>
        <dbReference type="ARBA" id="ARBA00022723"/>
    </source>
</evidence>
<dbReference type="GO" id="GO:0006526">
    <property type="term" value="P:L-arginine biosynthetic process"/>
    <property type="evidence" value="ECO:0007669"/>
    <property type="project" value="TreeGrafter"/>
</dbReference>
<dbReference type="PANTHER" id="PTHR43808:SF31">
    <property type="entry name" value="N-ACETYL-L-CITRULLINE DEACETYLASE"/>
    <property type="match status" value="1"/>
</dbReference>
<dbReference type="SUPFAM" id="SSF55031">
    <property type="entry name" value="Bacterial exopeptidase dimerisation domain"/>
    <property type="match status" value="1"/>
</dbReference>
<dbReference type="InterPro" id="IPR002933">
    <property type="entry name" value="Peptidase_M20"/>
</dbReference>
<evidence type="ECO:0000313" key="6">
    <source>
        <dbReference type="Proteomes" id="UP000318538"/>
    </source>
</evidence>
<dbReference type="GO" id="GO:0008777">
    <property type="term" value="F:acetylornithine deacetylase activity"/>
    <property type="evidence" value="ECO:0007669"/>
    <property type="project" value="UniProtKB-EC"/>
</dbReference>
<dbReference type="InterPro" id="IPR011650">
    <property type="entry name" value="Peptidase_M20_dimer"/>
</dbReference>
<keyword evidence="3" id="KW-0170">Cobalt</keyword>
<dbReference type="EMBL" id="CP036525">
    <property type="protein sequence ID" value="QDT01820.1"/>
    <property type="molecule type" value="Genomic_DNA"/>
</dbReference>
<organism evidence="5 6">
    <name type="scientific">Rubripirellula lacrimiformis</name>
    <dbReference type="NCBI Taxonomy" id="1930273"/>
    <lineage>
        <taxon>Bacteria</taxon>
        <taxon>Pseudomonadati</taxon>
        <taxon>Planctomycetota</taxon>
        <taxon>Planctomycetia</taxon>
        <taxon>Pirellulales</taxon>
        <taxon>Pirellulaceae</taxon>
        <taxon>Rubripirellula</taxon>
    </lineage>
</organism>
<sequence>MTPMSNPRLTEILLDLIRFPTVSALSNADISDRVAELLTDRGFTVEVTSYDDAAGVRKVNLVAKRDPKRPGGGPHSSSIKPASGGLAYFCHTDVVPAVAWTGPGGDPFAGVVAEDRIFGRGACDMKGSLVSMLGAIDEVDVHQQTAPIWVVCTADEEVGFEGAAYLVKHSQAYREIVAAQPLAIIGEPTRLRVVHAHKGILGLSILSQGRAAHSSTDGGINANEAIVPVLATLLEIAQQTRADASLHDERFDPPHLSWNFGVSDGCTAVNITPGRSTAWCSLRPMPRIDGEALIKRVVDQAEANGLSVRRMRGGRPVWIDPQSPCIVDMCRLAGGPPITVCYGTDGGEFFELNQRVVLGPGDIAQAHTTDEYILLEQFNRGPVLYAEAIRHWCTG</sequence>
<dbReference type="SUPFAM" id="SSF53187">
    <property type="entry name" value="Zn-dependent exopeptidases"/>
    <property type="match status" value="1"/>
</dbReference>
<dbReference type="EC" id="3.5.1.16" evidence="5"/>
<dbReference type="GO" id="GO:0046872">
    <property type="term" value="F:metal ion binding"/>
    <property type="evidence" value="ECO:0007669"/>
    <property type="project" value="UniProtKB-KW"/>
</dbReference>
<dbReference type="Proteomes" id="UP000318538">
    <property type="component" value="Chromosome"/>
</dbReference>
<keyword evidence="6" id="KW-1185">Reference proteome</keyword>
<keyword evidence="2 5" id="KW-0378">Hydrolase</keyword>
<evidence type="ECO:0000259" key="4">
    <source>
        <dbReference type="Pfam" id="PF07687"/>
    </source>
</evidence>
<feature type="domain" description="Peptidase M20 dimerisation" evidence="4">
    <location>
        <begin position="196"/>
        <end position="304"/>
    </location>
</feature>
<dbReference type="Pfam" id="PF07687">
    <property type="entry name" value="M20_dimer"/>
    <property type="match status" value="1"/>
</dbReference>
<reference evidence="5 6" key="1">
    <citation type="submission" date="2019-02" db="EMBL/GenBank/DDBJ databases">
        <title>Deep-cultivation of Planctomycetes and their phenomic and genomic characterization uncovers novel biology.</title>
        <authorList>
            <person name="Wiegand S."/>
            <person name="Jogler M."/>
            <person name="Boedeker C."/>
            <person name="Pinto D."/>
            <person name="Vollmers J."/>
            <person name="Rivas-Marin E."/>
            <person name="Kohn T."/>
            <person name="Peeters S.H."/>
            <person name="Heuer A."/>
            <person name="Rast P."/>
            <person name="Oberbeckmann S."/>
            <person name="Bunk B."/>
            <person name="Jeske O."/>
            <person name="Meyerdierks A."/>
            <person name="Storesund J.E."/>
            <person name="Kallscheuer N."/>
            <person name="Luecker S."/>
            <person name="Lage O.M."/>
            <person name="Pohl T."/>
            <person name="Merkel B.J."/>
            <person name="Hornburger P."/>
            <person name="Mueller R.-W."/>
            <person name="Bruemmer F."/>
            <person name="Labrenz M."/>
            <person name="Spormann A.M."/>
            <person name="Op den Camp H."/>
            <person name="Overmann J."/>
            <person name="Amann R."/>
            <person name="Jetten M.S.M."/>
            <person name="Mascher T."/>
            <person name="Medema M.H."/>
            <person name="Devos D.P."/>
            <person name="Kaster A.-K."/>
            <person name="Ovreas L."/>
            <person name="Rohde M."/>
            <person name="Galperin M.Y."/>
            <person name="Jogler C."/>
        </authorList>
    </citation>
    <scope>NUCLEOTIDE SEQUENCE [LARGE SCALE GENOMIC DNA]</scope>
    <source>
        <strain evidence="5 6">K22_7</strain>
    </source>
</reference>
<evidence type="ECO:0000256" key="3">
    <source>
        <dbReference type="ARBA" id="ARBA00023285"/>
    </source>
</evidence>
<gene>
    <name evidence="5" type="primary">argE</name>
    <name evidence="5" type="ORF">K227x_01880</name>
</gene>
<dbReference type="KEGG" id="rlc:K227x_01880"/>
<dbReference type="AlphaFoldDB" id="A0A517N3U8"/>
<name>A0A517N3U8_9BACT</name>